<name>A0A1Y3B756_EURMA</name>
<comment type="caution">
    <text evidence="1">The sequence shown here is derived from an EMBL/GenBank/DDBJ whole genome shotgun (WGS) entry which is preliminary data.</text>
</comment>
<evidence type="ECO:0000313" key="2">
    <source>
        <dbReference type="Proteomes" id="UP000194236"/>
    </source>
</evidence>
<sequence>VLQESIVKASTIDQIHELIRYNYREFDANHVAQLFVSIDNIVRYSSTNPDTIRYEILGSKEFEILANRTLKVVRHLEASDALNTMIVLDDLGISNDTLLKQALMQMVRGWINDYSIDDLYRLTRFLKQYDSDKNSLLQALHLALPYALKHRIQYKELDFFHARTLMKCIEMIAHFGVDIFGDLDLVQKCLHYLHRQMDYIGPREWLNILASIYEMNIRNDEASLITGTIRSLIHDCVERIRGCNSEILEDLP</sequence>
<dbReference type="OrthoDB" id="443524at2759"/>
<accession>A0A1Y3B756</accession>
<proteinExistence type="predicted"/>
<feature type="non-terminal residue" evidence="1">
    <location>
        <position position="1"/>
    </location>
</feature>
<evidence type="ECO:0000313" key="1">
    <source>
        <dbReference type="EMBL" id="OTF76662.1"/>
    </source>
</evidence>
<dbReference type="AlphaFoldDB" id="A0A1Y3B756"/>
<gene>
    <name evidence="1" type="ORF">BLA29_010201</name>
</gene>
<organism evidence="1 2">
    <name type="scientific">Euroglyphus maynei</name>
    <name type="common">Mayne's house dust mite</name>
    <dbReference type="NCBI Taxonomy" id="6958"/>
    <lineage>
        <taxon>Eukaryota</taxon>
        <taxon>Metazoa</taxon>
        <taxon>Ecdysozoa</taxon>
        <taxon>Arthropoda</taxon>
        <taxon>Chelicerata</taxon>
        <taxon>Arachnida</taxon>
        <taxon>Acari</taxon>
        <taxon>Acariformes</taxon>
        <taxon>Sarcoptiformes</taxon>
        <taxon>Astigmata</taxon>
        <taxon>Psoroptidia</taxon>
        <taxon>Analgoidea</taxon>
        <taxon>Pyroglyphidae</taxon>
        <taxon>Pyroglyphinae</taxon>
        <taxon>Euroglyphus</taxon>
    </lineage>
</organism>
<protein>
    <submittedName>
        <fullName evidence="1">Uncharacterized protein</fullName>
    </submittedName>
</protein>
<keyword evidence="2" id="KW-1185">Reference proteome</keyword>
<dbReference type="Proteomes" id="UP000194236">
    <property type="component" value="Unassembled WGS sequence"/>
</dbReference>
<feature type="non-terminal residue" evidence="1">
    <location>
        <position position="252"/>
    </location>
</feature>
<dbReference type="EMBL" id="MUJZ01036375">
    <property type="protein sequence ID" value="OTF76662.1"/>
    <property type="molecule type" value="Genomic_DNA"/>
</dbReference>
<reference evidence="1 2" key="1">
    <citation type="submission" date="2017-03" db="EMBL/GenBank/DDBJ databases">
        <title>Genome Survey of Euroglyphus maynei.</title>
        <authorList>
            <person name="Arlian L.G."/>
            <person name="Morgan M.S."/>
            <person name="Rider S.D."/>
        </authorList>
    </citation>
    <scope>NUCLEOTIDE SEQUENCE [LARGE SCALE GENOMIC DNA]</scope>
    <source>
        <strain evidence="1">Arlian Lab</strain>
        <tissue evidence="1">Whole body</tissue>
    </source>
</reference>